<dbReference type="InterPro" id="IPR018052">
    <property type="entry name" value="Ald1_epimerase_CS"/>
</dbReference>
<evidence type="ECO:0000256" key="17">
    <source>
        <dbReference type="PIRSR" id="PIRSR005096-3"/>
    </source>
</evidence>
<dbReference type="PIRSF" id="PIRSF005096">
    <property type="entry name" value="GALM"/>
    <property type="match status" value="1"/>
</dbReference>
<dbReference type="SUPFAM" id="SSF74650">
    <property type="entry name" value="Galactose mutarotase-like"/>
    <property type="match status" value="1"/>
</dbReference>
<reference evidence="18 19" key="1">
    <citation type="submission" date="2019-11" db="EMBL/GenBank/DDBJ databases">
        <title>Pedobacter sp. HMF7647 Genome sequencing and assembly.</title>
        <authorList>
            <person name="Kang H."/>
            <person name="Kim H."/>
            <person name="Joh K."/>
        </authorList>
    </citation>
    <scope>NUCLEOTIDE SEQUENCE [LARGE SCALE GENOMIC DNA]</scope>
    <source>
        <strain evidence="18 19">HMF7647</strain>
    </source>
</reference>
<dbReference type="InterPro" id="IPR011013">
    <property type="entry name" value="Gal_mutarotase_sf_dom"/>
</dbReference>
<comment type="cofactor">
    <cofactor evidence="2">
        <name>Ca(2+)</name>
        <dbReference type="ChEBI" id="CHEBI:29108"/>
    </cofactor>
</comment>
<evidence type="ECO:0000256" key="1">
    <source>
        <dbReference type="ARBA" id="ARBA00001614"/>
    </source>
</evidence>
<dbReference type="GO" id="GO:0030246">
    <property type="term" value="F:carbohydrate binding"/>
    <property type="evidence" value="ECO:0007669"/>
    <property type="project" value="InterPro"/>
</dbReference>
<feature type="binding site" evidence="16">
    <location>
        <position position="247"/>
    </location>
    <ligand>
        <name>beta-D-galactose</name>
        <dbReference type="ChEBI" id="CHEBI:27667"/>
    </ligand>
</feature>
<evidence type="ECO:0000256" key="15">
    <source>
        <dbReference type="PIRSR" id="PIRSR005096-1"/>
    </source>
</evidence>
<keyword evidence="13 14" id="KW-0119">Carbohydrate metabolism</keyword>
<dbReference type="UniPathway" id="UPA00242"/>
<evidence type="ECO:0000256" key="9">
    <source>
        <dbReference type="ARBA" id="ARBA00022490"/>
    </source>
</evidence>
<feature type="active site" description="Proton donor" evidence="15">
    <location>
        <position position="176"/>
    </location>
</feature>
<feature type="binding site" evidence="17">
    <location>
        <begin position="176"/>
        <end position="178"/>
    </location>
    <ligand>
        <name>beta-D-galactose</name>
        <dbReference type="ChEBI" id="CHEBI:27667"/>
    </ligand>
</feature>
<comment type="catalytic activity">
    <reaction evidence="1 14">
        <text>alpha-D-glucose = beta-D-glucose</text>
        <dbReference type="Rhea" id="RHEA:10264"/>
        <dbReference type="ChEBI" id="CHEBI:15903"/>
        <dbReference type="ChEBI" id="CHEBI:17925"/>
        <dbReference type="EC" id="5.1.3.3"/>
    </reaction>
</comment>
<dbReference type="PANTHER" id="PTHR10091:SF0">
    <property type="entry name" value="GALACTOSE MUTAROTASE"/>
    <property type="match status" value="1"/>
</dbReference>
<dbReference type="InterPro" id="IPR014718">
    <property type="entry name" value="GH-type_carb-bd"/>
</dbReference>
<comment type="subcellular location">
    <subcellularLocation>
        <location evidence="3">Cytoplasm</location>
    </subcellularLocation>
</comment>
<dbReference type="CDD" id="cd09019">
    <property type="entry name" value="galactose_mutarotase_like"/>
    <property type="match status" value="1"/>
</dbReference>
<dbReference type="InterPro" id="IPR047215">
    <property type="entry name" value="Galactose_mutarotase-like"/>
</dbReference>
<dbReference type="GO" id="GO:0005737">
    <property type="term" value="C:cytoplasm"/>
    <property type="evidence" value="ECO:0007669"/>
    <property type="project" value="UniProtKB-SubCell"/>
</dbReference>
<evidence type="ECO:0000256" key="3">
    <source>
        <dbReference type="ARBA" id="ARBA00004496"/>
    </source>
</evidence>
<dbReference type="Pfam" id="PF01263">
    <property type="entry name" value="Aldose_epim"/>
    <property type="match status" value="1"/>
</dbReference>
<dbReference type="Proteomes" id="UP000466586">
    <property type="component" value="Unassembled WGS sequence"/>
</dbReference>
<evidence type="ECO:0000313" key="18">
    <source>
        <dbReference type="EMBL" id="MXV50775.1"/>
    </source>
</evidence>
<evidence type="ECO:0000256" key="11">
    <source>
        <dbReference type="ARBA" id="ARBA00022837"/>
    </source>
</evidence>
<dbReference type="PROSITE" id="PS00545">
    <property type="entry name" value="ALDOSE_1_EPIMERASE"/>
    <property type="match status" value="1"/>
</dbReference>
<accession>A0A7K1Y865</accession>
<name>A0A7K1Y865_9SPHI</name>
<evidence type="ECO:0000256" key="13">
    <source>
        <dbReference type="ARBA" id="ARBA00023277"/>
    </source>
</evidence>
<dbReference type="InterPro" id="IPR015443">
    <property type="entry name" value="Aldose_1-epimerase"/>
</dbReference>
<comment type="pathway">
    <text evidence="4 14">Carbohydrate metabolism; hexose metabolism.</text>
</comment>
<dbReference type="NCBIfam" id="NF008277">
    <property type="entry name" value="PRK11055.1"/>
    <property type="match status" value="1"/>
</dbReference>
<evidence type="ECO:0000256" key="4">
    <source>
        <dbReference type="ARBA" id="ARBA00005028"/>
    </source>
</evidence>
<evidence type="ECO:0000313" key="19">
    <source>
        <dbReference type="Proteomes" id="UP000466586"/>
    </source>
</evidence>
<gene>
    <name evidence="18" type="ORF">GS399_07300</name>
</gene>
<comment type="subunit">
    <text evidence="6">Monomer.</text>
</comment>
<dbReference type="InterPro" id="IPR008183">
    <property type="entry name" value="Aldose_1/G6P_1-epimerase"/>
</dbReference>
<feature type="binding site" evidence="17">
    <location>
        <begin position="79"/>
        <end position="80"/>
    </location>
    <ligand>
        <name>beta-D-galactose</name>
        <dbReference type="ChEBI" id="CHEBI:27667"/>
    </ligand>
</feature>
<evidence type="ECO:0000256" key="7">
    <source>
        <dbReference type="ARBA" id="ARBA00013185"/>
    </source>
</evidence>
<dbReference type="GO" id="GO:0033499">
    <property type="term" value="P:galactose catabolic process via UDP-galactose, Leloir pathway"/>
    <property type="evidence" value="ECO:0007669"/>
    <property type="project" value="TreeGrafter"/>
</dbReference>
<proteinExistence type="inferred from homology"/>
<feature type="active site" description="Proton acceptor" evidence="15">
    <location>
        <position position="312"/>
    </location>
</feature>
<keyword evidence="9" id="KW-0963">Cytoplasm</keyword>
<dbReference type="PANTHER" id="PTHR10091">
    <property type="entry name" value="ALDOSE-1-EPIMERASE"/>
    <property type="match status" value="1"/>
</dbReference>
<evidence type="ECO:0000256" key="6">
    <source>
        <dbReference type="ARBA" id="ARBA00011245"/>
    </source>
</evidence>
<protein>
    <recommendedName>
        <fullName evidence="8 14">Aldose 1-epimerase</fullName>
        <ecNumber evidence="7 14">5.1.3.3</ecNumber>
    </recommendedName>
</protein>
<dbReference type="GO" id="GO:0004034">
    <property type="term" value="F:aldose 1-epimerase activity"/>
    <property type="evidence" value="ECO:0007669"/>
    <property type="project" value="UniProtKB-EC"/>
</dbReference>
<evidence type="ECO:0000256" key="8">
    <source>
        <dbReference type="ARBA" id="ARBA00014165"/>
    </source>
</evidence>
<keyword evidence="12 14" id="KW-0413">Isomerase</keyword>
<evidence type="ECO:0000256" key="5">
    <source>
        <dbReference type="ARBA" id="ARBA00006206"/>
    </source>
</evidence>
<sequence length="346" mass="38236">MLSRTNFQKELNGKKTDLFTLRNKSGMEVAITNFGGRIVSILVPANDNTTVDVVAGLDSIHHYENETYYLGALIGRYGNRIAKGRFSLNGETYSLAINNGENALHGGSAGFHNQVWDAEQINENTLKLHYLSKDGEEGFPGNLAVTVIYTVNDDDSLEIDYKASTDKTTVLNLTNHTYFNLNGDGSGAILDHLVTINADRFTPSDETQIPIGIETVEGTPLDFRRETKIGERIDAENKQLEIARGYDHNYVLNKKGNELSKAASVTGPKSGITMEVYTTEPGMQFYTGNFLDGKMPGKSGKPVDFRTSLCLETQHFPDSPNHPEFPTTTLNPGEIYKSTTIYKFLS</sequence>
<evidence type="ECO:0000256" key="2">
    <source>
        <dbReference type="ARBA" id="ARBA00001913"/>
    </source>
</evidence>
<dbReference type="RefSeq" id="WP_160843966.1">
    <property type="nucleotide sequence ID" value="NZ_WVHT01000003.1"/>
</dbReference>
<evidence type="ECO:0000256" key="12">
    <source>
        <dbReference type="ARBA" id="ARBA00023235"/>
    </source>
</evidence>
<evidence type="ECO:0000256" key="10">
    <source>
        <dbReference type="ARBA" id="ARBA00022553"/>
    </source>
</evidence>
<dbReference type="AlphaFoldDB" id="A0A7K1Y865"/>
<dbReference type="EMBL" id="WVHT01000003">
    <property type="protein sequence ID" value="MXV50775.1"/>
    <property type="molecule type" value="Genomic_DNA"/>
</dbReference>
<dbReference type="EC" id="5.1.3.3" evidence="7 14"/>
<evidence type="ECO:0000256" key="16">
    <source>
        <dbReference type="PIRSR" id="PIRSR005096-2"/>
    </source>
</evidence>
<evidence type="ECO:0000256" key="14">
    <source>
        <dbReference type="PIRNR" id="PIRNR005096"/>
    </source>
</evidence>
<organism evidence="18 19">
    <name type="scientific">Hufsiella arboris</name>
    <dbReference type="NCBI Taxonomy" id="2695275"/>
    <lineage>
        <taxon>Bacteria</taxon>
        <taxon>Pseudomonadati</taxon>
        <taxon>Bacteroidota</taxon>
        <taxon>Sphingobacteriia</taxon>
        <taxon>Sphingobacteriales</taxon>
        <taxon>Sphingobacteriaceae</taxon>
        <taxon>Hufsiella</taxon>
    </lineage>
</organism>
<keyword evidence="19" id="KW-1185">Reference proteome</keyword>
<keyword evidence="10" id="KW-0597">Phosphoprotein</keyword>
<comment type="similarity">
    <text evidence="5 14">Belongs to the aldose epimerase family.</text>
</comment>
<keyword evidence="11" id="KW-0106">Calcium</keyword>
<dbReference type="GO" id="GO:0006006">
    <property type="term" value="P:glucose metabolic process"/>
    <property type="evidence" value="ECO:0007669"/>
    <property type="project" value="TreeGrafter"/>
</dbReference>
<dbReference type="Gene3D" id="2.70.98.10">
    <property type="match status" value="1"/>
</dbReference>
<dbReference type="FunFam" id="2.70.98.10:FF:000003">
    <property type="entry name" value="Aldose 1-epimerase"/>
    <property type="match status" value="1"/>
</dbReference>
<comment type="caution">
    <text evidence="18">The sequence shown here is derived from an EMBL/GenBank/DDBJ whole genome shotgun (WGS) entry which is preliminary data.</text>
</comment>